<protein>
    <submittedName>
        <fullName evidence="4">CBS domain-containing protein</fullName>
    </submittedName>
</protein>
<evidence type="ECO:0000259" key="3">
    <source>
        <dbReference type="PROSITE" id="PS51371"/>
    </source>
</evidence>
<sequence>MAEIPGYLDITPSDFQEVYRLAYQHALARLGREVTAAEVMTREVAFVRTDTPVAEVAELMGRLGVSGVPVLDDKDRVAGIISEKDFLRRMGVKESENFMTLVATCLKTKGCVALPIKNRTAAELMSAPAVTVRPETKTGEIARLMSSRHINRVPVTDAEGRLLGIVTRWDLLRAGRLEIQP</sequence>
<evidence type="ECO:0000313" key="4">
    <source>
        <dbReference type="EMBL" id="HGZ12200.1"/>
    </source>
</evidence>
<dbReference type="InterPro" id="IPR051257">
    <property type="entry name" value="Diverse_CBS-Domain"/>
</dbReference>
<organism evidence="4">
    <name type="scientific">Desulfobacca acetoxidans</name>
    <dbReference type="NCBI Taxonomy" id="60893"/>
    <lineage>
        <taxon>Bacteria</taxon>
        <taxon>Pseudomonadati</taxon>
        <taxon>Thermodesulfobacteriota</taxon>
        <taxon>Desulfobaccia</taxon>
        <taxon>Desulfobaccales</taxon>
        <taxon>Desulfobaccaceae</taxon>
        <taxon>Desulfobacca</taxon>
    </lineage>
</organism>
<dbReference type="SUPFAM" id="SSF54631">
    <property type="entry name" value="CBS-domain pair"/>
    <property type="match status" value="1"/>
</dbReference>
<proteinExistence type="predicted"/>
<dbReference type="AlphaFoldDB" id="A0A7C5EMS3"/>
<dbReference type="Gene3D" id="3.10.580.10">
    <property type="entry name" value="CBS-domain"/>
    <property type="match status" value="1"/>
</dbReference>
<evidence type="ECO:0000256" key="2">
    <source>
        <dbReference type="PROSITE-ProRule" id="PRU00703"/>
    </source>
</evidence>
<keyword evidence="1 2" id="KW-0129">CBS domain</keyword>
<reference evidence="4" key="1">
    <citation type="journal article" date="2020" name="mSystems">
        <title>Genome- and Community-Level Interaction Insights into Carbon Utilization and Element Cycling Functions of Hydrothermarchaeota in Hydrothermal Sediment.</title>
        <authorList>
            <person name="Zhou Z."/>
            <person name="Liu Y."/>
            <person name="Xu W."/>
            <person name="Pan J."/>
            <person name="Luo Z.H."/>
            <person name="Li M."/>
        </authorList>
    </citation>
    <scope>NUCLEOTIDE SEQUENCE [LARGE SCALE GENOMIC DNA]</scope>
    <source>
        <strain evidence="4">SpSt-853</strain>
    </source>
</reference>
<comment type="caution">
    <text evidence="4">The sequence shown here is derived from an EMBL/GenBank/DDBJ whole genome shotgun (WGS) entry which is preliminary data.</text>
</comment>
<feature type="domain" description="CBS" evidence="3">
    <location>
        <begin position="125"/>
        <end position="181"/>
    </location>
</feature>
<dbReference type="PROSITE" id="PS51371">
    <property type="entry name" value="CBS"/>
    <property type="match status" value="2"/>
</dbReference>
<dbReference type="PANTHER" id="PTHR43080">
    <property type="entry name" value="CBS DOMAIN-CONTAINING PROTEIN CBSX3, MITOCHONDRIAL"/>
    <property type="match status" value="1"/>
</dbReference>
<dbReference type="SMART" id="SM00116">
    <property type="entry name" value="CBS"/>
    <property type="match status" value="2"/>
</dbReference>
<name>A0A7C5EMS3_9BACT</name>
<dbReference type="EMBL" id="DTKJ01000056">
    <property type="protein sequence ID" value="HGZ12200.1"/>
    <property type="molecule type" value="Genomic_DNA"/>
</dbReference>
<dbReference type="PANTHER" id="PTHR43080:SF29">
    <property type="entry name" value="OS02G0818000 PROTEIN"/>
    <property type="match status" value="1"/>
</dbReference>
<dbReference type="InterPro" id="IPR046342">
    <property type="entry name" value="CBS_dom_sf"/>
</dbReference>
<gene>
    <name evidence="4" type="ORF">ENW48_08275</name>
</gene>
<dbReference type="Pfam" id="PF00571">
    <property type="entry name" value="CBS"/>
    <property type="match status" value="2"/>
</dbReference>
<accession>A0A7C5EMS3</accession>
<feature type="domain" description="CBS" evidence="3">
    <location>
        <begin position="40"/>
        <end position="97"/>
    </location>
</feature>
<dbReference type="InterPro" id="IPR000644">
    <property type="entry name" value="CBS_dom"/>
</dbReference>
<dbReference type="CDD" id="cd04586">
    <property type="entry name" value="CBS_pair_BON_assoc"/>
    <property type="match status" value="1"/>
</dbReference>
<evidence type="ECO:0000256" key="1">
    <source>
        <dbReference type="ARBA" id="ARBA00023122"/>
    </source>
</evidence>